<name>A0A9D9IW23_9BACT</name>
<evidence type="ECO:0000256" key="1">
    <source>
        <dbReference type="SAM" id="SignalP"/>
    </source>
</evidence>
<evidence type="ECO:0000313" key="3">
    <source>
        <dbReference type="Proteomes" id="UP000823769"/>
    </source>
</evidence>
<gene>
    <name evidence="2" type="ORF">IAB76_01095</name>
</gene>
<organism evidence="2 3">
    <name type="scientific">Candidatus Cryptobacteroides avistercoris</name>
    <dbReference type="NCBI Taxonomy" id="2840758"/>
    <lineage>
        <taxon>Bacteria</taxon>
        <taxon>Pseudomonadati</taxon>
        <taxon>Bacteroidota</taxon>
        <taxon>Bacteroidia</taxon>
        <taxon>Bacteroidales</taxon>
        <taxon>Candidatus Cryptobacteroides</taxon>
    </lineage>
</organism>
<reference evidence="2" key="2">
    <citation type="journal article" date="2021" name="PeerJ">
        <title>Extensive microbial diversity within the chicken gut microbiome revealed by metagenomics and culture.</title>
        <authorList>
            <person name="Gilroy R."/>
            <person name="Ravi A."/>
            <person name="Getino M."/>
            <person name="Pursley I."/>
            <person name="Horton D.L."/>
            <person name="Alikhan N.F."/>
            <person name="Baker D."/>
            <person name="Gharbi K."/>
            <person name="Hall N."/>
            <person name="Watson M."/>
            <person name="Adriaenssens E.M."/>
            <person name="Foster-Nyarko E."/>
            <person name="Jarju S."/>
            <person name="Secka A."/>
            <person name="Antonio M."/>
            <person name="Oren A."/>
            <person name="Chaudhuri R.R."/>
            <person name="La Ragione R."/>
            <person name="Hildebrand F."/>
            <person name="Pallen M.J."/>
        </authorList>
    </citation>
    <scope>NUCLEOTIDE SEQUENCE</scope>
    <source>
        <strain evidence="2">B3-1481</strain>
    </source>
</reference>
<reference evidence="2" key="1">
    <citation type="submission" date="2020-10" db="EMBL/GenBank/DDBJ databases">
        <authorList>
            <person name="Gilroy R."/>
        </authorList>
    </citation>
    <scope>NUCLEOTIDE SEQUENCE</scope>
    <source>
        <strain evidence="2">B3-1481</strain>
    </source>
</reference>
<dbReference type="AlphaFoldDB" id="A0A9D9IW23"/>
<evidence type="ECO:0000313" key="2">
    <source>
        <dbReference type="EMBL" id="MBO8479697.1"/>
    </source>
</evidence>
<dbReference type="EMBL" id="JADILW010000017">
    <property type="protein sequence ID" value="MBO8479697.1"/>
    <property type="molecule type" value="Genomic_DNA"/>
</dbReference>
<protein>
    <submittedName>
        <fullName evidence="2">Porin</fullName>
    </submittedName>
</protein>
<dbReference type="InterPro" id="IPR025631">
    <property type="entry name" value="Porin_10"/>
</dbReference>
<comment type="caution">
    <text evidence="2">The sequence shown here is derived from an EMBL/GenBank/DDBJ whole genome shotgun (WGS) entry which is preliminary data.</text>
</comment>
<feature type="chain" id="PRO_5038407218" evidence="1">
    <location>
        <begin position="22"/>
        <end position="826"/>
    </location>
</feature>
<proteinExistence type="predicted"/>
<keyword evidence="1" id="KW-0732">Signal</keyword>
<accession>A0A9D9IW23</accession>
<dbReference type="Proteomes" id="UP000823769">
    <property type="component" value="Unassembled WGS sequence"/>
</dbReference>
<sequence>MKVLSRIWFPAAVLVFASAGAMDFGSPRLTAGAGHEPYAVGDTVVYEPYAYRSEAPDDSALLELSDSLIVEEEEVFGDIADTAGGRLSPRDSLKALLDTSLWDKIDSIYLADSTAKARAEFEAWYAALSPKERRKYDAEQRMNRKAARADSIRLAKEEQQIIKDSILAETPRILETYALPDSMQYKRIISWTVDQDFHKMDVSVPDTSFNYRYYDYPFQRNDVNASWLGVAGSAVQYYDFFKRKSRERVDFYDAYEPWSFSPGTLPHYNTKNPYTELGYFGTLFAGDEKESDNLHIFTTQNITPELNFSILYDRYGGNGILEHENTANKTFVVQTNYLGRKYMMHAGYIYNMVSREENGGINDLTWVRDTVVDGRDIRVNLTNAHSRIKKNTVFLDQQLRIPFNFIMKNRAKKDSTLSFNSDSLVRDMTTAFIGHSSEFSTYTRKYTDNITDDIGREFYNGVFNYGDASADSMRVMKLDNKFFIRLQPWSSDGIVSKLDVGVGDELRTYFDSTSVRPQNHTENTFYVYGGAEGQLRNNFFWDARAKFNLLGYNAGDFEVSANGRFDFYPFRRARKSPVSIGVHFGTSLLEPTWYQQHINSNHFRWDNDFSKISDTEVIGSIDIPRWKFSADVGYSLLANNIWYDTEGIVRQNQQAMSVLSASLRKEFVLGPLHLDNRALLQFSSNQEVLPLPTLALNLRYYLQFVVQRDESKTNNIMVMQIGANAFYNTPWNSPAWNPNLGVFHNQTENLYTNGPYFDIFVNVQWKRACIFIKYQNAGGGWPMDRSDYFSSDRYIVTKNGMEGLKIGIYWPFYAQPTGYDSPPPSR</sequence>
<feature type="signal peptide" evidence="1">
    <location>
        <begin position="1"/>
        <end position="21"/>
    </location>
</feature>
<dbReference type="Pfam" id="PF14121">
    <property type="entry name" value="Porin_10"/>
    <property type="match status" value="1"/>
</dbReference>